<dbReference type="EMBL" id="MHIP01000046">
    <property type="protein sequence ID" value="OGY53808.1"/>
    <property type="molecule type" value="Genomic_DNA"/>
</dbReference>
<evidence type="ECO:0000313" key="2">
    <source>
        <dbReference type="Proteomes" id="UP000176512"/>
    </source>
</evidence>
<protein>
    <submittedName>
        <fullName evidence="1">Uncharacterized protein</fullName>
    </submittedName>
</protein>
<proteinExistence type="predicted"/>
<organism evidence="1 2">
    <name type="scientific">Candidatus Buchananbacteria bacterium RIFCSPLOWO2_01_FULL_46_12</name>
    <dbReference type="NCBI Taxonomy" id="1797546"/>
    <lineage>
        <taxon>Bacteria</taxon>
        <taxon>Candidatus Buchananiibacteriota</taxon>
    </lineage>
</organism>
<evidence type="ECO:0000313" key="1">
    <source>
        <dbReference type="EMBL" id="OGY53808.1"/>
    </source>
</evidence>
<dbReference type="AlphaFoldDB" id="A0A1G1YN79"/>
<gene>
    <name evidence="1" type="ORF">A3A24_00550</name>
</gene>
<sequence>MVFIKNVSLPRLRRGFCYYLAKPMLIENFLEVFIMCSDSHGQTAGTGLPQPLPATQHKLCPRCKQVELVDIRFKLIMACHWDPNQDDFVWWCSQCGYYQWTKPRPIGPA</sequence>
<comment type="caution">
    <text evidence="1">The sequence shown here is derived from an EMBL/GenBank/DDBJ whole genome shotgun (WGS) entry which is preliminary data.</text>
</comment>
<reference evidence="1 2" key="1">
    <citation type="journal article" date="2016" name="Nat. Commun.">
        <title>Thousands of microbial genomes shed light on interconnected biogeochemical processes in an aquifer system.</title>
        <authorList>
            <person name="Anantharaman K."/>
            <person name="Brown C.T."/>
            <person name="Hug L.A."/>
            <person name="Sharon I."/>
            <person name="Castelle C.J."/>
            <person name="Probst A.J."/>
            <person name="Thomas B.C."/>
            <person name="Singh A."/>
            <person name="Wilkins M.J."/>
            <person name="Karaoz U."/>
            <person name="Brodie E.L."/>
            <person name="Williams K.H."/>
            <person name="Hubbard S.S."/>
            <person name="Banfield J.F."/>
        </authorList>
    </citation>
    <scope>NUCLEOTIDE SEQUENCE [LARGE SCALE GENOMIC DNA]</scope>
</reference>
<accession>A0A1G1YN79</accession>
<dbReference type="Proteomes" id="UP000176512">
    <property type="component" value="Unassembled WGS sequence"/>
</dbReference>
<name>A0A1G1YN79_9BACT</name>